<comment type="similarity">
    <text evidence="5">Belongs to the YciB family.</text>
</comment>
<keyword evidence="3 5" id="KW-1133">Transmembrane helix</keyword>
<feature type="transmembrane region" description="Helical" evidence="5">
    <location>
        <begin position="165"/>
        <end position="187"/>
    </location>
</feature>
<dbReference type="Proteomes" id="UP000440694">
    <property type="component" value="Unassembled WGS sequence"/>
</dbReference>
<dbReference type="NCBIfam" id="NF001323">
    <property type="entry name" value="PRK00259.1-1"/>
    <property type="match status" value="1"/>
</dbReference>
<feature type="transmembrane region" description="Helical" evidence="5">
    <location>
        <begin position="29"/>
        <end position="56"/>
    </location>
</feature>
<keyword evidence="1 5" id="KW-1003">Cell membrane</keyword>
<keyword evidence="4 5" id="KW-0472">Membrane</keyword>
<evidence type="ECO:0000256" key="2">
    <source>
        <dbReference type="ARBA" id="ARBA00022692"/>
    </source>
</evidence>
<feature type="transmembrane region" description="Helical" evidence="5">
    <location>
        <begin position="99"/>
        <end position="119"/>
    </location>
</feature>
<gene>
    <name evidence="5" type="primary">yciB</name>
    <name evidence="6" type="ORF">GIW81_11695</name>
</gene>
<keyword evidence="7" id="KW-1185">Reference proteome</keyword>
<dbReference type="AlphaFoldDB" id="A0A6I3KIW7"/>
<organism evidence="6 7">
    <name type="scientific">Hyphomicrobium album</name>
    <dbReference type="NCBI Taxonomy" id="2665159"/>
    <lineage>
        <taxon>Bacteria</taxon>
        <taxon>Pseudomonadati</taxon>
        <taxon>Pseudomonadota</taxon>
        <taxon>Alphaproteobacteria</taxon>
        <taxon>Hyphomicrobiales</taxon>
        <taxon>Hyphomicrobiaceae</taxon>
        <taxon>Hyphomicrobium</taxon>
    </lineage>
</organism>
<feature type="transmembrane region" description="Helical" evidence="5">
    <location>
        <begin position="68"/>
        <end position="87"/>
    </location>
</feature>
<name>A0A6I3KIW7_9HYPH</name>
<evidence type="ECO:0000256" key="4">
    <source>
        <dbReference type="ARBA" id="ARBA00023136"/>
    </source>
</evidence>
<dbReference type="Pfam" id="PF04279">
    <property type="entry name" value="IspA"/>
    <property type="match status" value="1"/>
</dbReference>
<evidence type="ECO:0000256" key="5">
    <source>
        <dbReference type="HAMAP-Rule" id="MF_00189"/>
    </source>
</evidence>
<sequence>MADEATNKPETASATQAQLLKLAVEIGPLVVFFIVNARAGIFWGTGVFMVATIVSLIASRFMFGRIPVMPLISGACVVVFGGLTLWLQDDHFIKIKPTIVNALFAAALFGGLFAGHSLLKVVFGEVFRLNEDGWRKLTLRWACFFTFLAVLNEVVWRTVSTDTWVSFKVFAIMPLTMVFALSQIGLLKAHEIPAD</sequence>
<evidence type="ECO:0000313" key="7">
    <source>
        <dbReference type="Proteomes" id="UP000440694"/>
    </source>
</evidence>
<feature type="transmembrane region" description="Helical" evidence="5">
    <location>
        <begin position="139"/>
        <end position="159"/>
    </location>
</feature>
<dbReference type="HAMAP" id="MF_00189">
    <property type="entry name" value="YciB"/>
    <property type="match status" value="1"/>
</dbReference>
<reference evidence="6 7" key="1">
    <citation type="submission" date="2019-11" db="EMBL/GenBank/DDBJ databases">
        <title>Identification of a novel strain.</title>
        <authorList>
            <person name="Xu Q."/>
            <person name="Wang G."/>
        </authorList>
    </citation>
    <scope>NUCLEOTIDE SEQUENCE [LARGE SCALE GENOMIC DNA]</scope>
    <source>
        <strain evidence="7">xq</strain>
    </source>
</reference>
<evidence type="ECO:0000313" key="6">
    <source>
        <dbReference type="EMBL" id="MTD94994.1"/>
    </source>
</evidence>
<dbReference type="InterPro" id="IPR006008">
    <property type="entry name" value="YciB"/>
</dbReference>
<dbReference type="EMBL" id="WMBQ01000001">
    <property type="protein sequence ID" value="MTD94994.1"/>
    <property type="molecule type" value="Genomic_DNA"/>
</dbReference>
<comment type="subcellular location">
    <subcellularLocation>
        <location evidence="5">Cell inner membrane</location>
        <topology evidence="5">Multi-pass membrane protein</topology>
    </subcellularLocation>
</comment>
<dbReference type="PANTHER" id="PTHR36917">
    <property type="entry name" value="INTRACELLULAR SEPTATION PROTEIN A-RELATED"/>
    <property type="match status" value="1"/>
</dbReference>
<keyword evidence="2 5" id="KW-0812">Transmembrane</keyword>
<evidence type="ECO:0000256" key="1">
    <source>
        <dbReference type="ARBA" id="ARBA00022475"/>
    </source>
</evidence>
<evidence type="ECO:0000256" key="3">
    <source>
        <dbReference type="ARBA" id="ARBA00022989"/>
    </source>
</evidence>
<comment type="function">
    <text evidence="5">Plays a role in cell envelope biogenesis, maintenance of cell envelope integrity and membrane homeostasis.</text>
</comment>
<protein>
    <recommendedName>
        <fullName evidence="5">Inner membrane-spanning protein YciB</fullName>
    </recommendedName>
</protein>
<dbReference type="NCBIfam" id="TIGR00997">
    <property type="entry name" value="ispZ"/>
    <property type="match status" value="1"/>
</dbReference>
<dbReference type="PANTHER" id="PTHR36917:SF1">
    <property type="entry name" value="INNER MEMBRANE-SPANNING PROTEIN YCIB"/>
    <property type="match status" value="1"/>
</dbReference>
<proteinExistence type="inferred from homology"/>
<comment type="caution">
    <text evidence="6">The sequence shown here is derived from an EMBL/GenBank/DDBJ whole genome shotgun (WGS) entry which is preliminary data.</text>
</comment>
<dbReference type="RefSeq" id="WP_154739348.1">
    <property type="nucleotide sequence ID" value="NZ_WMBQ01000001.1"/>
</dbReference>
<accession>A0A6I3KIW7</accession>
<dbReference type="GO" id="GO:0005886">
    <property type="term" value="C:plasma membrane"/>
    <property type="evidence" value="ECO:0007669"/>
    <property type="project" value="UniProtKB-SubCell"/>
</dbReference>
<keyword evidence="5" id="KW-0997">Cell inner membrane</keyword>